<comment type="caution">
    <text evidence="1">The sequence shown here is derived from an EMBL/GenBank/DDBJ whole genome shotgun (WGS) entry which is preliminary data.</text>
</comment>
<evidence type="ECO:0000313" key="2">
    <source>
        <dbReference type="Proteomes" id="UP000621799"/>
    </source>
</evidence>
<sequence>MGVPCQSGRVWLARSSDDRSNPAQTFHHLNGNGVRLQACCSTANNQKSQPTVNRER</sequence>
<protein>
    <submittedName>
        <fullName evidence="1">Uncharacterized protein</fullName>
    </submittedName>
</protein>
<dbReference type="RefSeq" id="WP_264322892.1">
    <property type="nucleotide sequence ID" value="NZ_JADEXN010000424.1"/>
</dbReference>
<keyword evidence="2" id="KW-1185">Reference proteome</keyword>
<name>A0A928ZAJ3_9CYAN</name>
<proteinExistence type="predicted"/>
<dbReference type="Proteomes" id="UP000621799">
    <property type="component" value="Unassembled WGS sequence"/>
</dbReference>
<reference evidence="1" key="1">
    <citation type="submission" date="2020-10" db="EMBL/GenBank/DDBJ databases">
        <authorList>
            <person name="Castelo-Branco R."/>
            <person name="Eusebio N."/>
            <person name="Adriana R."/>
            <person name="Vieira A."/>
            <person name="Brugerolle De Fraissinette N."/>
            <person name="Rezende De Castro R."/>
            <person name="Schneider M.P."/>
            <person name="Vasconcelos V."/>
            <person name="Leao P.N."/>
        </authorList>
    </citation>
    <scope>NUCLEOTIDE SEQUENCE</scope>
    <source>
        <strain evidence="1">LEGE 11467</strain>
    </source>
</reference>
<dbReference type="AlphaFoldDB" id="A0A928ZAJ3"/>
<accession>A0A928ZAJ3</accession>
<evidence type="ECO:0000313" key="1">
    <source>
        <dbReference type="EMBL" id="MBE9042743.1"/>
    </source>
</evidence>
<gene>
    <name evidence="1" type="ORF">IQ235_18445</name>
</gene>
<dbReference type="EMBL" id="JADEXN010000424">
    <property type="protein sequence ID" value="MBE9042743.1"/>
    <property type="molecule type" value="Genomic_DNA"/>
</dbReference>
<organism evidence="1 2">
    <name type="scientific">Zarconia navalis LEGE 11467</name>
    <dbReference type="NCBI Taxonomy" id="1828826"/>
    <lineage>
        <taxon>Bacteria</taxon>
        <taxon>Bacillati</taxon>
        <taxon>Cyanobacteriota</taxon>
        <taxon>Cyanophyceae</taxon>
        <taxon>Oscillatoriophycideae</taxon>
        <taxon>Oscillatoriales</taxon>
        <taxon>Oscillatoriales incertae sedis</taxon>
        <taxon>Zarconia</taxon>
        <taxon>Zarconia navalis</taxon>
    </lineage>
</organism>